<dbReference type="InterPro" id="IPR036388">
    <property type="entry name" value="WH-like_DNA-bd_sf"/>
</dbReference>
<keyword evidence="2 3" id="KW-0238">DNA-binding</keyword>
<dbReference type="GO" id="GO:0020037">
    <property type="term" value="F:heme binding"/>
    <property type="evidence" value="ECO:0007669"/>
    <property type="project" value="InterPro"/>
</dbReference>
<evidence type="ECO:0000256" key="1">
    <source>
        <dbReference type="ARBA" id="ARBA00005562"/>
    </source>
</evidence>
<name>A0A1I8I701_9PLAT</name>
<dbReference type="Pfam" id="PF00178">
    <property type="entry name" value="Ets"/>
    <property type="match status" value="1"/>
</dbReference>
<feature type="region of interest" description="Disordered" evidence="4">
    <location>
        <begin position="110"/>
        <end position="171"/>
    </location>
</feature>
<dbReference type="PROSITE" id="PS00191">
    <property type="entry name" value="CYTOCHROME_B5_1"/>
    <property type="match status" value="1"/>
</dbReference>
<dbReference type="SMART" id="SM00413">
    <property type="entry name" value="ETS"/>
    <property type="match status" value="1"/>
</dbReference>
<dbReference type="InterPro" id="IPR036390">
    <property type="entry name" value="WH_DNA-bd_sf"/>
</dbReference>
<feature type="compositionally biased region" description="Polar residues" evidence="4">
    <location>
        <begin position="110"/>
        <end position="123"/>
    </location>
</feature>
<dbReference type="GO" id="GO:0000981">
    <property type="term" value="F:DNA-binding transcription factor activity, RNA polymerase II-specific"/>
    <property type="evidence" value="ECO:0007669"/>
    <property type="project" value="TreeGrafter"/>
</dbReference>
<dbReference type="GO" id="GO:0005634">
    <property type="term" value="C:nucleus"/>
    <property type="evidence" value="ECO:0007669"/>
    <property type="project" value="UniProtKB-SubCell"/>
</dbReference>
<evidence type="ECO:0000313" key="6">
    <source>
        <dbReference type="Proteomes" id="UP000095280"/>
    </source>
</evidence>
<dbReference type="PRINTS" id="PR00454">
    <property type="entry name" value="ETSDOMAIN"/>
</dbReference>
<dbReference type="GO" id="GO:0030154">
    <property type="term" value="P:cell differentiation"/>
    <property type="evidence" value="ECO:0007669"/>
    <property type="project" value="TreeGrafter"/>
</dbReference>
<dbReference type="Proteomes" id="UP000095280">
    <property type="component" value="Unplaced"/>
</dbReference>
<evidence type="ECO:0000259" key="5">
    <source>
        <dbReference type="PROSITE" id="PS50061"/>
    </source>
</evidence>
<keyword evidence="3" id="KW-0539">Nucleus</keyword>
<sequence length="302" mass="34521">MQQSMWKTKAECLEPTEDLHNSEFVETDLQDLHQCVGFSGDCDDQMFHESMCAENDLLPMTPVPSIAAPTDVVQQPPVKITLFPRSNTSHFSSHESQSQRSSLLRIVTQQSAETGEPTASPSWQGHPAAVAEQPRKRELEDTEQLEEQLDRAVSLPSCSSSSGASAQPPVPYKKRRKGKLLLWQFLLKDLLDGRTCIGWKELRQDVGVFAFTDANQAARRWGQYKENENMSYEKMSRCIRDYWIRNENKYYRTMIPDPMKGRRLHFAFNLQHPQVLKFIKNHPGGHYEKLVADGVIKEEIGV</sequence>
<keyword evidence="6" id="KW-1185">Reference proteome</keyword>
<dbReference type="AlphaFoldDB" id="A0A1I8I701"/>
<dbReference type="InterPro" id="IPR018506">
    <property type="entry name" value="Cyt_B5_heme-BS"/>
</dbReference>
<accession>A0A1I8I701</accession>
<evidence type="ECO:0000256" key="2">
    <source>
        <dbReference type="ARBA" id="ARBA00023125"/>
    </source>
</evidence>
<proteinExistence type="inferred from homology"/>
<dbReference type="WBParaSite" id="maker-uti_cns_0010085-snap-gene-0.2-mRNA-1">
    <property type="protein sequence ID" value="maker-uti_cns_0010085-snap-gene-0.2-mRNA-1"/>
    <property type="gene ID" value="maker-uti_cns_0010085-snap-gene-0.2"/>
</dbReference>
<reference evidence="7" key="1">
    <citation type="submission" date="2016-11" db="UniProtKB">
        <authorList>
            <consortium name="WormBaseParasite"/>
        </authorList>
    </citation>
    <scope>IDENTIFICATION</scope>
</reference>
<evidence type="ECO:0000313" key="7">
    <source>
        <dbReference type="WBParaSite" id="maker-uti_cns_0010085-snap-gene-0.2-mRNA-1"/>
    </source>
</evidence>
<organism evidence="6 7">
    <name type="scientific">Macrostomum lignano</name>
    <dbReference type="NCBI Taxonomy" id="282301"/>
    <lineage>
        <taxon>Eukaryota</taxon>
        <taxon>Metazoa</taxon>
        <taxon>Spiralia</taxon>
        <taxon>Lophotrochozoa</taxon>
        <taxon>Platyhelminthes</taxon>
        <taxon>Rhabditophora</taxon>
        <taxon>Macrostomorpha</taxon>
        <taxon>Macrostomida</taxon>
        <taxon>Macrostomidae</taxon>
        <taxon>Macrostomum</taxon>
    </lineage>
</organism>
<comment type="similarity">
    <text evidence="1 3">Belongs to the ETS family.</text>
</comment>
<dbReference type="PANTHER" id="PTHR11849">
    <property type="entry name" value="ETS"/>
    <property type="match status" value="1"/>
</dbReference>
<dbReference type="InterPro" id="IPR046328">
    <property type="entry name" value="ETS_fam"/>
</dbReference>
<dbReference type="PROSITE" id="PS50061">
    <property type="entry name" value="ETS_DOMAIN_3"/>
    <property type="match status" value="1"/>
</dbReference>
<feature type="domain" description="ETS" evidence="5">
    <location>
        <begin position="180"/>
        <end position="246"/>
    </location>
</feature>
<dbReference type="InterPro" id="IPR000418">
    <property type="entry name" value="Ets_dom"/>
</dbReference>
<evidence type="ECO:0000256" key="3">
    <source>
        <dbReference type="RuleBase" id="RU004019"/>
    </source>
</evidence>
<protein>
    <submittedName>
        <fullName evidence="7">ETS domain-containing protein</fullName>
    </submittedName>
</protein>
<comment type="subcellular location">
    <subcellularLocation>
        <location evidence="3">Nucleus</location>
    </subcellularLocation>
</comment>
<dbReference type="Gene3D" id="1.10.10.10">
    <property type="entry name" value="Winged helix-like DNA-binding domain superfamily/Winged helix DNA-binding domain"/>
    <property type="match status" value="1"/>
</dbReference>
<feature type="compositionally biased region" description="Low complexity" evidence="4">
    <location>
        <begin position="152"/>
        <end position="167"/>
    </location>
</feature>
<dbReference type="GO" id="GO:0043565">
    <property type="term" value="F:sequence-specific DNA binding"/>
    <property type="evidence" value="ECO:0007669"/>
    <property type="project" value="InterPro"/>
</dbReference>
<evidence type="ECO:0000256" key="4">
    <source>
        <dbReference type="SAM" id="MobiDB-lite"/>
    </source>
</evidence>
<dbReference type="SUPFAM" id="SSF46785">
    <property type="entry name" value="Winged helix' DNA-binding domain"/>
    <property type="match status" value="1"/>
</dbReference>